<gene>
    <name evidence="2" type="ORF">A4R26_33095</name>
</gene>
<protein>
    <recommendedName>
        <fullName evidence="1">Bacterial HORMA domain-containing protein</fullName>
    </recommendedName>
</protein>
<dbReference type="Proteomes" id="UP000192276">
    <property type="component" value="Unassembled WGS sequence"/>
</dbReference>
<sequence>MSTLVSVNTYAHTVTFVTDKMLKSLRYIITSTGLDPNKFVNDWKTYELGVQTWLTSKHLKGITLEIVSPTGALVTRCDFEINYTYGNGEGSMWLDTDALKFAITKFGTIPSSCTYSIILTTDPNRSDVAGWGPASYLSTEGFTKQSLGTTIGTSSIGAQASYWRKS</sequence>
<evidence type="ECO:0000259" key="1">
    <source>
        <dbReference type="Pfam" id="PF18173"/>
    </source>
</evidence>
<proteinExistence type="predicted"/>
<dbReference type="STRING" id="550983.A4R26_33095"/>
<comment type="caution">
    <text evidence="2">The sequence shown here is derived from an EMBL/GenBank/DDBJ whole genome shotgun (WGS) entry which is preliminary data.</text>
</comment>
<feature type="domain" description="Bacterial HORMA" evidence="1">
    <location>
        <begin position="3"/>
        <end position="165"/>
    </location>
</feature>
<dbReference type="Pfam" id="PF18173">
    <property type="entry name" value="bacHORMA_2"/>
    <property type="match status" value="1"/>
</dbReference>
<accession>A0A1V9GAE9</accession>
<dbReference type="InterPro" id="IPR036570">
    <property type="entry name" value="HORMA_dom_sf"/>
</dbReference>
<dbReference type="SUPFAM" id="SSF56019">
    <property type="entry name" value="The spindle assembly checkpoint protein mad2"/>
    <property type="match status" value="1"/>
</dbReference>
<organism evidence="2 3">
    <name type="scientific">Niastella populi</name>
    <dbReference type="NCBI Taxonomy" id="550983"/>
    <lineage>
        <taxon>Bacteria</taxon>
        <taxon>Pseudomonadati</taxon>
        <taxon>Bacteroidota</taxon>
        <taxon>Chitinophagia</taxon>
        <taxon>Chitinophagales</taxon>
        <taxon>Chitinophagaceae</taxon>
        <taxon>Niastella</taxon>
    </lineage>
</organism>
<reference evidence="3" key="1">
    <citation type="submission" date="2016-04" db="EMBL/GenBank/DDBJ databases">
        <authorList>
            <person name="Chen L."/>
            <person name="Zhuang W."/>
            <person name="Wang G."/>
        </authorList>
    </citation>
    <scope>NUCLEOTIDE SEQUENCE [LARGE SCALE GENOMIC DNA]</scope>
    <source>
        <strain evidence="3">208</strain>
    </source>
</reference>
<dbReference type="EMBL" id="LWBP01000021">
    <property type="protein sequence ID" value="OQP67639.1"/>
    <property type="molecule type" value="Genomic_DNA"/>
</dbReference>
<dbReference type="RefSeq" id="WP_081161468.1">
    <property type="nucleotide sequence ID" value="NZ_LWBP01000021.1"/>
</dbReference>
<dbReference type="OrthoDB" id="7836191at2"/>
<name>A0A1V9GAE9_9BACT</name>
<keyword evidence="3" id="KW-1185">Reference proteome</keyword>
<evidence type="ECO:0000313" key="2">
    <source>
        <dbReference type="EMBL" id="OQP67639.1"/>
    </source>
</evidence>
<dbReference type="AlphaFoldDB" id="A0A1V9GAE9"/>
<evidence type="ECO:0000313" key="3">
    <source>
        <dbReference type="Proteomes" id="UP000192276"/>
    </source>
</evidence>
<dbReference type="InterPro" id="IPR040649">
    <property type="entry name" value="Bact_HORMA"/>
</dbReference>